<evidence type="ECO:0000313" key="3">
    <source>
        <dbReference type="Proteomes" id="UP000499080"/>
    </source>
</evidence>
<feature type="non-terminal residue" evidence="2">
    <location>
        <position position="83"/>
    </location>
</feature>
<evidence type="ECO:0000313" key="2">
    <source>
        <dbReference type="EMBL" id="GBN08059.1"/>
    </source>
</evidence>
<organism evidence="2 3">
    <name type="scientific">Araneus ventricosus</name>
    <name type="common">Orbweaver spider</name>
    <name type="synonym">Epeira ventricosa</name>
    <dbReference type="NCBI Taxonomy" id="182803"/>
    <lineage>
        <taxon>Eukaryota</taxon>
        <taxon>Metazoa</taxon>
        <taxon>Ecdysozoa</taxon>
        <taxon>Arthropoda</taxon>
        <taxon>Chelicerata</taxon>
        <taxon>Arachnida</taxon>
        <taxon>Araneae</taxon>
        <taxon>Araneomorphae</taxon>
        <taxon>Entelegynae</taxon>
        <taxon>Araneoidea</taxon>
        <taxon>Araneidae</taxon>
        <taxon>Araneus</taxon>
    </lineage>
</organism>
<gene>
    <name evidence="2" type="ORF">AVEN_244465_1</name>
</gene>
<dbReference type="AlphaFoldDB" id="A0A4Y2L0Y0"/>
<protein>
    <submittedName>
        <fullName evidence="2">Uncharacterized protein</fullName>
    </submittedName>
</protein>
<feature type="region of interest" description="Disordered" evidence="1">
    <location>
        <begin position="18"/>
        <end position="83"/>
    </location>
</feature>
<dbReference type="OrthoDB" id="6424178at2759"/>
<proteinExistence type="predicted"/>
<dbReference type="Proteomes" id="UP000499080">
    <property type="component" value="Unassembled WGS sequence"/>
</dbReference>
<keyword evidence="3" id="KW-1185">Reference proteome</keyword>
<name>A0A4Y2L0Y0_ARAVE</name>
<evidence type="ECO:0000256" key="1">
    <source>
        <dbReference type="SAM" id="MobiDB-lite"/>
    </source>
</evidence>
<feature type="compositionally biased region" description="Polar residues" evidence="1">
    <location>
        <begin position="46"/>
        <end position="57"/>
    </location>
</feature>
<accession>A0A4Y2L0Y0</accession>
<sequence>MITFSRLESHPYLSESIYNLGEPDMSKSNQGEKPDRYRSKYHSATKEQYSATKSSIPRTMGYVQTPLNSPQEYLKKHSREAKT</sequence>
<reference evidence="2 3" key="1">
    <citation type="journal article" date="2019" name="Sci. Rep.">
        <title>Orb-weaving spider Araneus ventricosus genome elucidates the spidroin gene catalogue.</title>
        <authorList>
            <person name="Kono N."/>
            <person name="Nakamura H."/>
            <person name="Ohtoshi R."/>
            <person name="Moran D.A.P."/>
            <person name="Shinohara A."/>
            <person name="Yoshida Y."/>
            <person name="Fujiwara M."/>
            <person name="Mori M."/>
            <person name="Tomita M."/>
            <person name="Arakawa K."/>
        </authorList>
    </citation>
    <scope>NUCLEOTIDE SEQUENCE [LARGE SCALE GENOMIC DNA]</scope>
</reference>
<dbReference type="EMBL" id="BGPR01005226">
    <property type="protein sequence ID" value="GBN08059.1"/>
    <property type="molecule type" value="Genomic_DNA"/>
</dbReference>
<comment type="caution">
    <text evidence="2">The sequence shown here is derived from an EMBL/GenBank/DDBJ whole genome shotgun (WGS) entry which is preliminary data.</text>
</comment>